<dbReference type="Proteomes" id="UP000193944">
    <property type="component" value="Unassembled WGS sequence"/>
</dbReference>
<evidence type="ECO:0000313" key="2">
    <source>
        <dbReference type="Proteomes" id="UP000193944"/>
    </source>
</evidence>
<name>A0A1Y1WRX4_9FUNG</name>
<organism evidence="1 2">
    <name type="scientific">Anaeromyces robustus</name>
    <dbReference type="NCBI Taxonomy" id="1754192"/>
    <lineage>
        <taxon>Eukaryota</taxon>
        <taxon>Fungi</taxon>
        <taxon>Fungi incertae sedis</taxon>
        <taxon>Chytridiomycota</taxon>
        <taxon>Chytridiomycota incertae sedis</taxon>
        <taxon>Neocallimastigomycetes</taxon>
        <taxon>Neocallimastigales</taxon>
        <taxon>Neocallimastigaceae</taxon>
        <taxon>Anaeromyces</taxon>
    </lineage>
</organism>
<proteinExistence type="predicted"/>
<sequence length="51" mass="6049">MTKKRIVFGEITKLLKTYSLNETEIYNPESMDIDRKNSSVWIGENRKKKSK</sequence>
<comment type="caution">
    <text evidence="1">The sequence shown here is derived from an EMBL/GenBank/DDBJ whole genome shotgun (WGS) entry which is preliminary data.</text>
</comment>
<protein>
    <submittedName>
        <fullName evidence="1">Uncharacterized protein</fullName>
    </submittedName>
</protein>
<reference evidence="1 2" key="1">
    <citation type="submission" date="2016-08" db="EMBL/GenBank/DDBJ databases">
        <title>A Parts List for Fungal Cellulosomes Revealed by Comparative Genomics.</title>
        <authorList>
            <consortium name="DOE Joint Genome Institute"/>
            <person name="Haitjema C.H."/>
            <person name="Gilmore S.P."/>
            <person name="Henske J.K."/>
            <person name="Solomon K.V."/>
            <person name="De Groot R."/>
            <person name="Kuo A."/>
            <person name="Mondo S.J."/>
            <person name="Salamov A.A."/>
            <person name="Labutti K."/>
            <person name="Zhao Z."/>
            <person name="Chiniquy J."/>
            <person name="Barry K."/>
            <person name="Brewer H.M."/>
            <person name="Purvine S.O."/>
            <person name="Wright A.T."/>
            <person name="Boxma B."/>
            <person name="Van Alen T."/>
            <person name="Hackstein J.H."/>
            <person name="Baker S.E."/>
            <person name="Grigoriev I.V."/>
            <person name="O'Malley M.A."/>
        </authorList>
    </citation>
    <scope>NUCLEOTIDE SEQUENCE [LARGE SCALE GENOMIC DNA]</scope>
    <source>
        <strain evidence="1 2">S4</strain>
    </source>
</reference>
<dbReference type="AlphaFoldDB" id="A0A1Y1WRX4"/>
<reference evidence="1 2" key="2">
    <citation type="submission" date="2016-08" db="EMBL/GenBank/DDBJ databases">
        <title>Pervasive Adenine N6-methylation of Active Genes in Fungi.</title>
        <authorList>
            <consortium name="DOE Joint Genome Institute"/>
            <person name="Mondo S.J."/>
            <person name="Dannebaum R.O."/>
            <person name="Kuo R.C."/>
            <person name="Labutti K."/>
            <person name="Haridas S."/>
            <person name="Kuo A."/>
            <person name="Salamov A."/>
            <person name="Ahrendt S.R."/>
            <person name="Lipzen A."/>
            <person name="Sullivan W."/>
            <person name="Andreopoulos W.B."/>
            <person name="Clum A."/>
            <person name="Lindquist E."/>
            <person name="Daum C."/>
            <person name="Ramamoorthy G.K."/>
            <person name="Gryganskyi A."/>
            <person name="Culley D."/>
            <person name="Magnuson J.K."/>
            <person name="James T.Y."/>
            <person name="O'Malley M.A."/>
            <person name="Stajich J.E."/>
            <person name="Spatafora J.W."/>
            <person name="Visel A."/>
            <person name="Grigoriev I.V."/>
        </authorList>
    </citation>
    <scope>NUCLEOTIDE SEQUENCE [LARGE SCALE GENOMIC DNA]</scope>
    <source>
        <strain evidence="1 2">S4</strain>
    </source>
</reference>
<evidence type="ECO:0000313" key="1">
    <source>
        <dbReference type="EMBL" id="ORX76018.1"/>
    </source>
</evidence>
<gene>
    <name evidence="1" type="ORF">BCR32DRAFT_284635</name>
</gene>
<dbReference type="EMBL" id="MCFG01000323">
    <property type="protein sequence ID" value="ORX76018.1"/>
    <property type="molecule type" value="Genomic_DNA"/>
</dbReference>
<accession>A0A1Y1WRX4</accession>
<keyword evidence="2" id="KW-1185">Reference proteome</keyword>